<accession>A0A9P7AK11</accession>
<proteinExistence type="predicted"/>
<evidence type="ECO:0000313" key="3">
    <source>
        <dbReference type="Proteomes" id="UP000807769"/>
    </source>
</evidence>
<gene>
    <name evidence="2" type="ORF">BJ212DRAFT_1384581</name>
    <name evidence="1" type="ORF">BJ212DRAFT_1420079</name>
</gene>
<dbReference type="AlphaFoldDB" id="A0A9P7AK11"/>
<name>A0A9P7AK11_9AGAM</name>
<protein>
    <submittedName>
        <fullName evidence="1">Uncharacterized protein</fullName>
    </submittedName>
</protein>
<dbReference type="RefSeq" id="XP_041188342.1">
    <property type="nucleotide sequence ID" value="XM_041336779.1"/>
</dbReference>
<keyword evidence="3" id="KW-1185">Reference proteome</keyword>
<evidence type="ECO:0000313" key="2">
    <source>
        <dbReference type="EMBL" id="KAG1807957.1"/>
    </source>
</evidence>
<dbReference type="EMBL" id="JABBWG010000040">
    <property type="protein sequence ID" value="KAG1807957.1"/>
    <property type="molecule type" value="Genomic_DNA"/>
</dbReference>
<reference evidence="1" key="1">
    <citation type="journal article" date="2020" name="New Phytol.">
        <title>Comparative genomics reveals dynamic genome evolution in host specialist ectomycorrhizal fungi.</title>
        <authorList>
            <person name="Lofgren L.A."/>
            <person name="Nguyen N.H."/>
            <person name="Vilgalys R."/>
            <person name="Ruytinx J."/>
            <person name="Liao H.L."/>
            <person name="Branco S."/>
            <person name="Kuo A."/>
            <person name="LaButti K."/>
            <person name="Lipzen A."/>
            <person name="Andreopoulos W."/>
            <person name="Pangilinan J."/>
            <person name="Riley R."/>
            <person name="Hundley H."/>
            <person name="Na H."/>
            <person name="Barry K."/>
            <person name="Grigoriev I.V."/>
            <person name="Stajich J.E."/>
            <person name="Kennedy P.G."/>
        </authorList>
    </citation>
    <scope>NUCLEOTIDE SEQUENCE</scope>
    <source>
        <strain evidence="1">MN1</strain>
    </source>
</reference>
<organism evidence="1 3">
    <name type="scientific">Suillus subaureus</name>
    <dbReference type="NCBI Taxonomy" id="48587"/>
    <lineage>
        <taxon>Eukaryota</taxon>
        <taxon>Fungi</taxon>
        <taxon>Dikarya</taxon>
        <taxon>Basidiomycota</taxon>
        <taxon>Agaricomycotina</taxon>
        <taxon>Agaricomycetes</taxon>
        <taxon>Agaricomycetidae</taxon>
        <taxon>Boletales</taxon>
        <taxon>Suillineae</taxon>
        <taxon>Suillaceae</taxon>
        <taxon>Suillus</taxon>
    </lineage>
</organism>
<sequence length="72" mass="7963">MHPGLSKSDTIARSSRMGSVYIVYVPQLFLCLLTKSTTSAMKSVLHILFSQCLSRGMLTKVPILQMKCSTLL</sequence>
<dbReference type="OrthoDB" id="191979at2759"/>
<evidence type="ECO:0000313" key="1">
    <source>
        <dbReference type="EMBL" id="KAG1791009.1"/>
    </source>
</evidence>
<dbReference type="GeneID" id="64630796"/>
<dbReference type="EMBL" id="JABBWG010000637">
    <property type="protein sequence ID" value="KAG1791009.1"/>
    <property type="molecule type" value="Genomic_DNA"/>
</dbReference>
<comment type="caution">
    <text evidence="1">The sequence shown here is derived from an EMBL/GenBank/DDBJ whole genome shotgun (WGS) entry which is preliminary data.</text>
</comment>
<dbReference type="Proteomes" id="UP000807769">
    <property type="component" value="Unassembled WGS sequence"/>
</dbReference>